<name>A0ABR4FZV6_9EURO</name>
<proteinExistence type="predicted"/>
<dbReference type="CDD" id="cd04301">
    <property type="entry name" value="NAT_SF"/>
    <property type="match status" value="1"/>
</dbReference>
<protein>
    <recommendedName>
        <fullName evidence="4">N-acetyltransferase domain-containing protein</fullName>
    </recommendedName>
</protein>
<evidence type="ECO:0000256" key="1">
    <source>
        <dbReference type="SAM" id="MobiDB-lite"/>
    </source>
</evidence>
<dbReference type="SUPFAM" id="SSF55729">
    <property type="entry name" value="Acyl-CoA N-acyltransferases (Nat)"/>
    <property type="match status" value="1"/>
</dbReference>
<dbReference type="Gene3D" id="3.40.630.30">
    <property type="match status" value="1"/>
</dbReference>
<evidence type="ECO:0000313" key="2">
    <source>
        <dbReference type="EMBL" id="KAL2788800.1"/>
    </source>
</evidence>
<evidence type="ECO:0000313" key="3">
    <source>
        <dbReference type="Proteomes" id="UP001610563"/>
    </source>
</evidence>
<comment type="caution">
    <text evidence="2">The sequence shown here is derived from an EMBL/GenBank/DDBJ whole genome shotgun (WGS) entry which is preliminary data.</text>
</comment>
<dbReference type="Proteomes" id="UP001610563">
    <property type="component" value="Unassembled WGS sequence"/>
</dbReference>
<evidence type="ECO:0008006" key="4">
    <source>
        <dbReference type="Google" id="ProtNLM"/>
    </source>
</evidence>
<sequence length="222" mass="25011">MACTLVPINMDDPSEYEELLQQRVICGWNNTPEALAQWHEKQRAGLKSFFWITTTKSTSTTSAESNPPSGSEPNSETSESTPILAGHISLDAYTDPPDSSVANAEKTRLTIRTFFILPEHRSSGLGRTSMALIESLAGSEPYGSSKCEFTTLDTMSKEHYYDPILGPEVRKVMPICNQEWYERQGYVVYKVEPRYEDTIVLENGEVREVIYNAACMRKPVQR</sequence>
<gene>
    <name evidence="2" type="ORF">BJX66DRAFT_308293</name>
</gene>
<organism evidence="2 3">
    <name type="scientific">Aspergillus keveii</name>
    <dbReference type="NCBI Taxonomy" id="714993"/>
    <lineage>
        <taxon>Eukaryota</taxon>
        <taxon>Fungi</taxon>
        <taxon>Dikarya</taxon>
        <taxon>Ascomycota</taxon>
        <taxon>Pezizomycotina</taxon>
        <taxon>Eurotiomycetes</taxon>
        <taxon>Eurotiomycetidae</taxon>
        <taxon>Eurotiales</taxon>
        <taxon>Aspergillaceae</taxon>
        <taxon>Aspergillus</taxon>
        <taxon>Aspergillus subgen. Nidulantes</taxon>
    </lineage>
</organism>
<dbReference type="EMBL" id="JBFTWV010000074">
    <property type="protein sequence ID" value="KAL2788800.1"/>
    <property type="molecule type" value="Genomic_DNA"/>
</dbReference>
<feature type="region of interest" description="Disordered" evidence="1">
    <location>
        <begin position="57"/>
        <end position="81"/>
    </location>
</feature>
<accession>A0ABR4FZV6</accession>
<reference evidence="2 3" key="1">
    <citation type="submission" date="2024-07" db="EMBL/GenBank/DDBJ databases">
        <title>Section-level genome sequencing and comparative genomics of Aspergillus sections Usti and Cavernicolus.</title>
        <authorList>
            <consortium name="Lawrence Berkeley National Laboratory"/>
            <person name="Nybo J.L."/>
            <person name="Vesth T.C."/>
            <person name="Theobald S."/>
            <person name="Frisvad J.C."/>
            <person name="Larsen T.O."/>
            <person name="Kjaerboelling I."/>
            <person name="Rothschild-Mancinelli K."/>
            <person name="Lyhne E.K."/>
            <person name="Kogle M.E."/>
            <person name="Barry K."/>
            <person name="Clum A."/>
            <person name="Na H."/>
            <person name="Ledsgaard L."/>
            <person name="Lin J."/>
            <person name="Lipzen A."/>
            <person name="Kuo A."/>
            <person name="Riley R."/>
            <person name="Mondo S."/>
            <person name="Labutti K."/>
            <person name="Haridas S."/>
            <person name="Pangalinan J."/>
            <person name="Salamov A.A."/>
            <person name="Simmons B.A."/>
            <person name="Magnuson J.K."/>
            <person name="Chen J."/>
            <person name="Drula E."/>
            <person name="Henrissat B."/>
            <person name="Wiebenga A."/>
            <person name="Lubbers R.J."/>
            <person name="Gomes A.C."/>
            <person name="Makela M.R."/>
            <person name="Stajich J."/>
            <person name="Grigoriev I.V."/>
            <person name="Mortensen U.H."/>
            <person name="De Vries R.P."/>
            <person name="Baker S.E."/>
            <person name="Andersen M.R."/>
        </authorList>
    </citation>
    <scope>NUCLEOTIDE SEQUENCE [LARGE SCALE GENOMIC DNA]</scope>
    <source>
        <strain evidence="2 3">CBS 209.92</strain>
    </source>
</reference>
<dbReference type="InterPro" id="IPR016181">
    <property type="entry name" value="Acyl_CoA_acyltransferase"/>
</dbReference>
<keyword evidence="3" id="KW-1185">Reference proteome</keyword>